<evidence type="ECO:0008006" key="4">
    <source>
        <dbReference type="Google" id="ProtNLM"/>
    </source>
</evidence>
<dbReference type="OrthoDB" id="2060398at2"/>
<dbReference type="Proteomes" id="UP000184245">
    <property type="component" value="Unassembled WGS sequence"/>
</dbReference>
<protein>
    <recommendedName>
        <fullName evidence="4">DNA-packaging protein gp3</fullName>
    </recommendedName>
</protein>
<gene>
    <name evidence="2" type="ORF">SAMN02745158_04489</name>
</gene>
<evidence type="ECO:0000256" key="1">
    <source>
        <dbReference type="SAM" id="MobiDB-lite"/>
    </source>
</evidence>
<evidence type="ECO:0000313" key="3">
    <source>
        <dbReference type="Proteomes" id="UP000184245"/>
    </source>
</evidence>
<proteinExistence type="predicted"/>
<reference evidence="2 3" key="1">
    <citation type="submission" date="2016-11" db="EMBL/GenBank/DDBJ databases">
        <authorList>
            <person name="Jaros S."/>
            <person name="Januszkiewicz K."/>
            <person name="Wedrychowicz H."/>
        </authorList>
    </citation>
    <scope>NUCLEOTIDE SEQUENCE [LARGE SCALE GENOMIC DNA]</scope>
    <source>
        <strain evidence="2 3">DSM 17459</strain>
    </source>
</reference>
<dbReference type="RefSeq" id="WP_072854962.1">
    <property type="nucleotide sequence ID" value="NZ_FQVI01000065.1"/>
</dbReference>
<accession>A0A1M5DBH0</accession>
<dbReference type="AlphaFoldDB" id="A0A1M5DBH0"/>
<organism evidence="2 3">
    <name type="scientific">Lactonifactor longoviformis DSM 17459</name>
    <dbReference type="NCBI Taxonomy" id="1122155"/>
    <lineage>
        <taxon>Bacteria</taxon>
        <taxon>Bacillati</taxon>
        <taxon>Bacillota</taxon>
        <taxon>Clostridia</taxon>
        <taxon>Eubacteriales</taxon>
        <taxon>Clostridiaceae</taxon>
        <taxon>Lactonifactor</taxon>
    </lineage>
</organism>
<feature type="region of interest" description="Disordered" evidence="1">
    <location>
        <begin position="1"/>
        <end position="32"/>
    </location>
</feature>
<keyword evidence="3" id="KW-1185">Reference proteome</keyword>
<name>A0A1M5DBH0_9CLOT</name>
<dbReference type="EMBL" id="FQVI01000065">
    <property type="protein sequence ID" value="SHF64363.1"/>
    <property type="molecule type" value="Genomic_DNA"/>
</dbReference>
<feature type="compositionally biased region" description="Basic and acidic residues" evidence="1">
    <location>
        <begin position="1"/>
        <end position="15"/>
    </location>
</feature>
<sequence>MDRKDVRAAGEEIVKSRGKGSRTGKDGNGSPIIGGNGVAPMNKDENALFCQYALDMFHSPTVDLGDSDAVADAIDGYFGYCIERGLRPGNLGLYAALGLSKQEVSNEMRGMTHKLSSSCLDLLKKAKQALATYRELLGSQGKLNPVTLIFWQKNYDGLKDVQDITITPNASMQQEHTPEEIEAKVLDDIPIDDDNIDTI</sequence>
<evidence type="ECO:0000313" key="2">
    <source>
        <dbReference type="EMBL" id="SHF64363.1"/>
    </source>
</evidence>
<dbReference type="STRING" id="1122155.SAMN02745158_04489"/>